<sequence length="491" mass="51063">MPTFPPFPRRWRIAPLAAGLAALALSGCAGSPIARAPATEPEISFDVDAMDAPLACLTQYVRDNNRLGIGERGLYDLTLRVGKFPDRSGKSTPTTPSDNPQRLQTYFQDAVASSGLFTISSIDDGAAFGGDLPRPPGGTGHAPTDNVATLLLTGVLDGDADLSNRSAEGSLSIGPLQLLLSGNDRVVAQRLYAEVVSSSDGTLVYRTVDDPFAGVSRRMHMSVTTNLVLPETGFNLGASWFGASGDGGIAGGGATAKLARIKGLTLASKAVWFEVLRRMTNSYAASERCLTPRARAAVRFPTELDGVVVGRIGADRVAATRPARTAPAASPQATAAPRSQPAAAPAPSSERRVSPSPARAEPRVASASFAGSARPVSLVALDPGRADPAAFVSFVRGLPASLRVVFGAGSETGLFNAAARVLENPGSGQVMRLQLGGRRVDFVAGAPVRRPPSGPGVFCRRLSITADDGARAGLDACRDPERPIWRFNADA</sequence>
<name>A0A1I3QCB5_9RHOB</name>
<dbReference type="AlphaFoldDB" id="A0A1I3QCB5"/>
<dbReference type="EMBL" id="FOQH01000036">
    <property type="protein sequence ID" value="SFJ31548.1"/>
    <property type="molecule type" value="Genomic_DNA"/>
</dbReference>
<dbReference type="PROSITE" id="PS51318">
    <property type="entry name" value="TAT"/>
    <property type="match status" value="1"/>
</dbReference>
<evidence type="ECO:0000313" key="3">
    <source>
        <dbReference type="EMBL" id="SFJ31548.1"/>
    </source>
</evidence>
<accession>A0A1I3QCB5</accession>
<proteinExistence type="predicted"/>
<feature type="compositionally biased region" description="Low complexity" evidence="1">
    <location>
        <begin position="319"/>
        <end position="359"/>
    </location>
</feature>
<reference evidence="3 4" key="1">
    <citation type="submission" date="2016-10" db="EMBL/GenBank/DDBJ databases">
        <authorList>
            <person name="de Groot N.N."/>
        </authorList>
    </citation>
    <scope>NUCLEOTIDE SEQUENCE [LARGE SCALE GENOMIC DNA]</scope>
    <source>
        <strain evidence="3 4">CGMCC 1.11030</strain>
    </source>
</reference>
<evidence type="ECO:0000256" key="2">
    <source>
        <dbReference type="SAM" id="SignalP"/>
    </source>
</evidence>
<gene>
    <name evidence="3" type="ORF">SAMN05216258_1363</name>
</gene>
<feature type="chain" id="PRO_5011549761" evidence="2">
    <location>
        <begin position="30"/>
        <end position="491"/>
    </location>
</feature>
<dbReference type="InterPro" id="IPR006311">
    <property type="entry name" value="TAT_signal"/>
</dbReference>
<keyword evidence="2" id="KW-0732">Signal</keyword>
<evidence type="ECO:0000256" key="1">
    <source>
        <dbReference type="SAM" id="MobiDB-lite"/>
    </source>
</evidence>
<dbReference type="Proteomes" id="UP000199377">
    <property type="component" value="Unassembled WGS sequence"/>
</dbReference>
<dbReference type="RefSeq" id="WP_092866421.1">
    <property type="nucleotide sequence ID" value="NZ_FOQH01000036.1"/>
</dbReference>
<feature type="signal peptide" evidence="2">
    <location>
        <begin position="1"/>
        <end position="29"/>
    </location>
</feature>
<protein>
    <submittedName>
        <fullName evidence="3">Uncharacterized protein</fullName>
    </submittedName>
</protein>
<organism evidence="3 4">
    <name type="scientific">Albimonas pacifica</name>
    <dbReference type="NCBI Taxonomy" id="1114924"/>
    <lineage>
        <taxon>Bacteria</taxon>
        <taxon>Pseudomonadati</taxon>
        <taxon>Pseudomonadota</taxon>
        <taxon>Alphaproteobacteria</taxon>
        <taxon>Rhodobacterales</taxon>
        <taxon>Paracoccaceae</taxon>
        <taxon>Albimonas</taxon>
    </lineage>
</organism>
<keyword evidence="4" id="KW-1185">Reference proteome</keyword>
<dbReference type="STRING" id="1114924.SAMN05216258_1363"/>
<evidence type="ECO:0000313" key="4">
    <source>
        <dbReference type="Proteomes" id="UP000199377"/>
    </source>
</evidence>
<feature type="region of interest" description="Disordered" evidence="1">
    <location>
        <begin position="319"/>
        <end position="366"/>
    </location>
</feature>